<dbReference type="GO" id="GO:0005484">
    <property type="term" value="F:SNAP receptor activity"/>
    <property type="evidence" value="ECO:0007669"/>
    <property type="project" value="TreeGrafter"/>
</dbReference>
<evidence type="ECO:0000313" key="11">
    <source>
        <dbReference type="EMBL" id="GMM54496.1"/>
    </source>
</evidence>
<accession>A0AAV5RSK6</accession>
<dbReference type="EMBL" id="BTGD01000004">
    <property type="protein sequence ID" value="GMM55134.1"/>
    <property type="molecule type" value="Genomic_DNA"/>
</dbReference>
<evidence type="ECO:0000256" key="1">
    <source>
        <dbReference type="ARBA" id="ARBA00004163"/>
    </source>
</evidence>
<sequence>MTDSDTFTTYLLASKASANLACVRERVLAGDALADAHVLQKYQEQYGQAEFEASRAQHDSLTELRRQYTEKERKVRTRRYSIDFDSAQEALGEAEVLPAHGKDTLASAVGVSREGEVQELRERLLGRRGKDGLAPGESATHDSVERQIEEQDNVQSDLVENMSKLVSSLKQGAVAFQGALEEDQKVLGAAEIGIQVASRGLVDVSGKLGRYDKKKLGYLFYIGAFAFMAVGLIITFIVIRLFPAL</sequence>
<dbReference type="Pfam" id="PF09753">
    <property type="entry name" value="Use1"/>
    <property type="match status" value="1"/>
</dbReference>
<evidence type="ECO:0000256" key="7">
    <source>
        <dbReference type="ARBA" id="ARBA00022927"/>
    </source>
</evidence>
<comment type="similarity">
    <text evidence="2">Belongs to the USE1 family.</text>
</comment>
<keyword evidence="6" id="KW-0931">ER-Golgi transport</keyword>
<evidence type="ECO:0000256" key="8">
    <source>
        <dbReference type="ARBA" id="ARBA00022989"/>
    </source>
</evidence>
<evidence type="ECO:0000313" key="12">
    <source>
        <dbReference type="EMBL" id="GMM55134.1"/>
    </source>
</evidence>
<feature type="transmembrane region" description="Helical" evidence="10">
    <location>
        <begin position="218"/>
        <end position="242"/>
    </location>
</feature>
<dbReference type="CDD" id="cd15860">
    <property type="entry name" value="SNARE_USE1"/>
    <property type="match status" value="1"/>
</dbReference>
<dbReference type="GO" id="GO:0006890">
    <property type="term" value="P:retrograde vesicle-mediated transport, Golgi to endoplasmic reticulum"/>
    <property type="evidence" value="ECO:0007669"/>
    <property type="project" value="TreeGrafter"/>
</dbReference>
<reference evidence="11 13" key="1">
    <citation type="journal article" date="2023" name="Elife">
        <title>Identification of key yeast species and microbe-microbe interactions impacting larval growth of Drosophila in the wild.</title>
        <authorList>
            <person name="Mure A."/>
            <person name="Sugiura Y."/>
            <person name="Maeda R."/>
            <person name="Honda K."/>
            <person name="Sakurai N."/>
            <person name="Takahashi Y."/>
            <person name="Watada M."/>
            <person name="Katoh T."/>
            <person name="Gotoh A."/>
            <person name="Gotoh Y."/>
            <person name="Taniguchi I."/>
            <person name="Nakamura K."/>
            <person name="Hayashi T."/>
            <person name="Katayama T."/>
            <person name="Uemura T."/>
            <person name="Hattori Y."/>
        </authorList>
    </citation>
    <scope>NUCLEOTIDE SEQUENCE [LARGE SCALE GENOMIC DNA]</scope>
    <source>
        <strain evidence="11 13">KH-74</strain>
    </source>
</reference>
<keyword evidence="12" id="KW-0675">Receptor</keyword>
<dbReference type="GO" id="GO:0005789">
    <property type="term" value="C:endoplasmic reticulum membrane"/>
    <property type="evidence" value="ECO:0007669"/>
    <property type="project" value="UniProtKB-SubCell"/>
</dbReference>
<dbReference type="GO" id="GO:0031201">
    <property type="term" value="C:SNARE complex"/>
    <property type="evidence" value="ECO:0007669"/>
    <property type="project" value="TreeGrafter"/>
</dbReference>
<evidence type="ECO:0000256" key="4">
    <source>
        <dbReference type="ARBA" id="ARBA00022692"/>
    </source>
</evidence>
<dbReference type="GO" id="GO:0015031">
    <property type="term" value="P:protein transport"/>
    <property type="evidence" value="ECO:0007669"/>
    <property type="project" value="UniProtKB-KW"/>
</dbReference>
<evidence type="ECO:0000256" key="5">
    <source>
        <dbReference type="ARBA" id="ARBA00022824"/>
    </source>
</evidence>
<gene>
    <name evidence="11" type="ORF">DAKH74_011120</name>
    <name evidence="12" type="ORF">DAKH74_017500</name>
</gene>
<keyword evidence="4 10" id="KW-0812">Transmembrane</keyword>
<evidence type="ECO:0000256" key="6">
    <source>
        <dbReference type="ARBA" id="ARBA00022892"/>
    </source>
</evidence>
<evidence type="ECO:0000313" key="13">
    <source>
        <dbReference type="Proteomes" id="UP001377567"/>
    </source>
</evidence>
<keyword evidence="5" id="KW-0256">Endoplasmic reticulum</keyword>
<dbReference type="PANTHER" id="PTHR13050:SF7">
    <property type="entry name" value="VESICLE TRANSPORT PROTEIN USE1"/>
    <property type="match status" value="1"/>
</dbReference>
<evidence type="ECO:0000256" key="2">
    <source>
        <dbReference type="ARBA" id="ARBA00007891"/>
    </source>
</evidence>
<dbReference type="InterPro" id="IPR019150">
    <property type="entry name" value="Vesicle_transport_protein_Use1"/>
</dbReference>
<keyword evidence="8 10" id="KW-1133">Transmembrane helix</keyword>
<evidence type="ECO:0000256" key="9">
    <source>
        <dbReference type="ARBA" id="ARBA00023136"/>
    </source>
</evidence>
<keyword evidence="9 10" id="KW-0472">Membrane</keyword>
<dbReference type="Proteomes" id="UP001377567">
    <property type="component" value="Unassembled WGS sequence"/>
</dbReference>
<dbReference type="AlphaFoldDB" id="A0AAV5RSK6"/>
<dbReference type="EMBL" id="BTGD01000003">
    <property type="protein sequence ID" value="GMM54496.1"/>
    <property type="molecule type" value="Genomic_DNA"/>
</dbReference>
<keyword evidence="3" id="KW-0813">Transport</keyword>
<keyword evidence="13" id="KW-1185">Reference proteome</keyword>
<keyword evidence="7" id="KW-0653">Protein transport</keyword>
<dbReference type="PANTHER" id="PTHR13050">
    <property type="entry name" value="USE1-LIKE PROTEIN"/>
    <property type="match status" value="1"/>
</dbReference>
<comment type="caution">
    <text evidence="11">The sequence shown here is derived from an EMBL/GenBank/DDBJ whole genome shotgun (WGS) entry which is preliminary data.</text>
</comment>
<organism evidence="11 13">
    <name type="scientific">Maudiozyma humilis</name>
    <name type="common">Sour dough yeast</name>
    <name type="synonym">Kazachstania humilis</name>
    <dbReference type="NCBI Taxonomy" id="51915"/>
    <lineage>
        <taxon>Eukaryota</taxon>
        <taxon>Fungi</taxon>
        <taxon>Dikarya</taxon>
        <taxon>Ascomycota</taxon>
        <taxon>Saccharomycotina</taxon>
        <taxon>Saccharomycetes</taxon>
        <taxon>Saccharomycetales</taxon>
        <taxon>Saccharomycetaceae</taxon>
        <taxon>Maudiozyma</taxon>
    </lineage>
</organism>
<reference evidence="11" key="2">
    <citation type="submission" date="2023-06" db="EMBL/GenBank/DDBJ databases">
        <authorList>
            <person name="Mure A."/>
            <person name="Hattori Y."/>
        </authorList>
    </citation>
    <scope>NUCLEOTIDE SEQUENCE</scope>
    <source>
        <strain evidence="11">KH-74</strain>
    </source>
</reference>
<evidence type="ECO:0000256" key="3">
    <source>
        <dbReference type="ARBA" id="ARBA00022448"/>
    </source>
</evidence>
<protein>
    <submittedName>
        <fullName evidence="12">SNAP receptor</fullName>
    </submittedName>
</protein>
<evidence type="ECO:0000256" key="10">
    <source>
        <dbReference type="SAM" id="Phobius"/>
    </source>
</evidence>
<proteinExistence type="inferred from homology"/>
<comment type="subcellular location">
    <subcellularLocation>
        <location evidence="1">Endoplasmic reticulum membrane</location>
        <topology evidence="1">Single-pass type IV membrane protein</topology>
    </subcellularLocation>
</comment>
<name>A0AAV5RSK6_MAUHU</name>